<evidence type="ECO:0000313" key="11">
    <source>
        <dbReference type="Proteomes" id="UP000244450"/>
    </source>
</evidence>
<comment type="subcellular location">
    <subcellularLocation>
        <location evidence="1 7">Cell outer membrane</location>
        <topology evidence="1 7">Multi-pass membrane protein</topology>
    </subcellularLocation>
</comment>
<proteinExistence type="inferred from homology"/>
<organism evidence="10 11">
    <name type="scientific">Chitinophaga parva</name>
    <dbReference type="NCBI Taxonomy" id="2169414"/>
    <lineage>
        <taxon>Bacteria</taxon>
        <taxon>Pseudomonadati</taxon>
        <taxon>Bacteroidota</taxon>
        <taxon>Chitinophagia</taxon>
        <taxon>Chitinophagales</taxon>
        <taxon>Chitinophagaceae</taxon>
        <taxon>Chitinophaga</taxon>
    </lineage>
</organism>
<reference evidence="10 11" key="1">
    <citation type="submission" date="2018-04" db="EMBL/GenBank/DDBJ databases">
        <title>Chitinophaga fuyangensis sp. nov., isolated from soil in a chemical factory.</title>
        <authorList>
            <person name="Chen K."/>
        </authorList>
    </citation>
    <scope>NUCLEOTIDE SEQUENCE [LARGE SCALE GENOMIC DNA]</scope>
    <source>
        <strain evidence="10 11">LY-1</strain>
    </source>
</reference>
<accession>A0A2T7BIE2</accession>
<evidence type="ECO:0000256" key="1">
    <source>
        <dbReference type="ARBA" id="ARBA00004571"/>
    </source>
</evidence>
<dbReference type="Pfam" id="PF07715">
    <property type="entry name" value="Plug"/>
    <property type="match status" value="1"/>
</dbReference>
<dbReference type="InterPro" id="IPR023996">
    <property type="entry name" value="TonB-dep_OMP_SusC/RagA"/>
</dbReference>
<keyword evidence="6 7" id="KW-0998">Cell outer membrane</keyword>
<comment type="caution">
    <text evidence="10">The sequence shown here is derived from an EMBL/GenBank/DDBJ whole genome shotgun (WGS) entry which is preliminary data.</text>
</comment>
<dbReference type="NCBIfam" id="TIGR04056">
    <property type="entry name" value="OMP_RagA_SusC"/>
    <property type="match status" value="1"/>
</dbReference>
<dbReference type="Gene3D" id="2.170.130.10">
    <property type="entry name" value="TonB-dependent receptor, plug domain"/>
    <property type="match status" value="1"/>
</dbReference>
<evidence type="ECO:0000256" key="6">
    <source>
        <dbReference type="ARBA" id="ARBA00023237"/>
    </source>
</evidence>
<dbReference type="Pfam" id="PF13715">
    <property type="entry name" value="CarbopepD_reg_2"/>
    <property type="match status" value="1"/>
</dbReference>
<keyword evidence="8" id="KW-0732">Signal</keyword>
<dbReference type="InterPro" id="IPR036942">
    <property type="entry name" value="Beta-barrel_TonB_sf"/>
</dbReference>
<name>A0A2T7BIE2_9BACT</name>
<feature type="signal peptide" evidence="8">
    <location>
        <begin position="1"/>
        <end position="21"/>
    </location>
</feature>
<evidence type="ECO:0000256" key="7">
    <source>
        <dbReference type="PROSITE-ProRule" id="PRU01360"/>
    </source>
</evidence>
<evidence type="ECO:0000259" key="9">
    <source>
        <dbReference type="Pfam" id="PF07715"/>
    </source>
</evidence>
<dbReference type="PROSITE" id="PS52016">
    <property type="entry name" value="TONB_DEPENDENT_REC_3"/>
    <property type="match status" value="1"/>
</dbReference>
<keyword evidence="2 7" id="KW-0813">Transport</keyword>
<dbReference type="InterPro" id="IPR012910">
    <property type="entry name" value="Plug_dom"/>
</dbReference>
<keyword evidence="4 7" id="KW-0812">Transmembrane</keyword>
<dbReference type="Gene3D" id="2.40.170.20">
    <property type="entry name" value="TonB-dependent receptor, beta-barrel domain"/>
    <property type="match status" value="1"/>
</dbReference>
<evidence type="ECO:0000256" key="2">
    <source>
        <dbReference type="ARBA" id="ARBA00022448"/>
    </source>
</evidence>
<dbReference type="FunFam" id="2.170.130.10:FF:000008">
    <property type="entry name" value="SusC/RagA family TonB-linked outer membrane protein"/>
    <property type="match status" value="1"/>
</dbReference>
<evidence type="ECO:0000256" key="5">
    <source>
        <dbReference type="ARBA" id="ARBA00023136"/>
    </source>
</evidence>
<dbReference type="EMBL" id="QCYK01000002">
    <property type="protein sequence ID" value="PUZ26056.1"/>
    <property type="molecule type" value="Genomic_DNA"/>
</dbReference>
<protein>
    <submittedName>
        <fullName evidence="10">TonB-dependent receptor</fullName>
    </submittedName>
</protein>
<dbReference type="SUPFAM" id="SSF49464">
    <property type="entry name" value="Carboxypeptidase regulatory domain-like"/>
    <property type="match status" value="1"/>
</dbReference>
<dbReference type="RefSeq" id="WP_108687893.1">
    <property type="nucleotide sequence ID" value="NZ_QCYK01000002.1"/>
</dbReference>
<evidence type="ECO:0000313" key="10">
    <source>
        <dbReference type="EMBL" id="PUZ26056.1"/>
    </source>
</evidence>
<evidence type="ECO:0000256" key="3">
    <source>
        <dbReference type="ARBA" id="ARBA00022452"/>
    </source>
</evidence>
<keyword evidence="5 7" id="KW-0472">Membrane</keyword>
<evidence type="ECO:0000256" key="4">
    <source>
        <dbReference type="ARBA" id="ARBA00022692"/>
    </source>
</evidence>
<gene>
    <name evidence="10" type="ORF">DCC81_17595</name>
</gene>
<sequence>MKQKFLAFLALLMAVTSLSIAQNISVHGTVSDTLGNGLPGVTIRLVGTNSGTTTDAKGAFNINAPGNASLEFSFIGYKAQTVAIGGRENIVVHLSTAGTDLTQVVVVGYGTQKKKDLTGAVSVVTAADIANRPIVNAAEALQGKAAGVQVTSVSGKPGAGLSIRIRGSSSISSGNDPLYVVDGIITPDISAYSADDIESFSVLKDAASTAIYGTRAANGVVIITTKKGTAGKSKIEASAYWGDSKPTNMVSVLNGKQYQAYMNESYGAGTISDSLVNATNINWPDQVFRHGSQQNYHVAASGGTEKTQHYVALDYNKQTGMIRPANFDRINGRVNLNSHVTKWLDVTSSTIISRVTNNDVSDNLSAAKGGVVASALTTPPTVPQYQANGWIGANPSTGWENPLGAIIGSRTANTNDRLVSNLGADIKFYKDLVFTTRFGIDYKNNKSTYFLDPFLTNYGRGQGGALSQTTSTELSWLSEQTLKYNHRWGKSNFGALAGWTAQNSDWQQTYINANRLDPQYRHLPFNTMWQLALTKGIPTISQDQWALISYLGRINYDYDGKYLLEANIRNDQSSKFSTANRNAVFPSVSAGWRISQEDFMRDIRFINDLKIRAGWGQNGNQEGIGSYSHLSLLDYGISNGSLTFTPSSIALQNLKWETTTQTNIGFDATLLNNRLSVTGDFYWKNTKNVLLPITLSGELVQSVLMNNASMRNIGEELAVSSKNIVGKAVNWTTDFNISFNQNKILALENGITAMPIYGNIYARGNAINLAVGKPLGEFYGYEAAGVDPNTGAQLYLTSDGKAVPYSGTKPSDRRFLGNAQPKFTYGMTNTVNYKNFDLSVFIQGSQGNKIYNGLRTELEGMMNTSNQSTAVLRRWQHPGDKTDIPAVSPNSVDNSVVSSRFVENGSYLRFKTITLAYHIPQRILDHIGIGAASVYVSGQNLFTITKYTGFDPEVSSYTNSTASSVDRNVSLGIDNGAYPQAKTILAGINISLK</sequence>
<dbReference type="OrthoDB" id="9768177at2"/>
<keyword evidence="10" id="KW-0675">Receptor</keyword>
<keyword evidence="11" id="KW-1185">Reference proteome</keyword>
<dbReference type="GO" id="GO:0009279">
    <property type="term" value="C:cell outer membrane"/>
    <property type="evidence" value="ECO:0007669"/>
    <property type="project" value="UniProtKB-SubCell"/>
</dbReference>
<dbReference type="SUPFAM" id="SSF56935">
    <property type="entry name" value="Porins"/>
    <property type="match status" value="1"/>
</dbReference>
<dbReference type="InterPro" id="IPR023997">
    <property type="entry name" value="TonB-dep_OMP_SusC/RagA_CS"/>
</dbReference>
<dbReference type="Gene3D" id="2.60.40.1120">
    <property type="entry name" value="Carboxypeptidase-like, regulatory domain"/>
    <property type="match status" value="1"/>
</dbReference>
<feature type="domain" description="TonB-dependent receptor plug" evidence="9">
    <location>
        <begin position="113"/>
        <end position="220"/>
    </location>
</feature>
<dbReference type="NCBIfam" id="TIGR04057">
    <property type="entry name" value="SusC_RagA_signa"/>
    <property type="match status" value="1"/>
</dbReference>
<evidence type="ECO:0000256" key="8">
    <source>
        <dbReference type="SAM" id="SignalP"/>
    </source>
</evidence>
<dbReference type="InterPro" id="IPR008969">
    <property type="entry name" value="CarboxyPept-like_regulatory"/>
</dbReference>
<comment type="similarity">
    <text evidence="7">Belongs to the TonB-dependent receptor family.</text>
</comment>
<dbReference type="Proteomes" id="UP000244450">
    <property type="component" value="Unassembled WGS sequence"/>
</dbReference>
<dbReference type="InterPro" id="IPR037066">
    <property type="entry name" value="Plug_dom_sf"/>
</dbReference>
<dbReference type="AlphaFoldDB" id="A0A2T7BIE2"/>
<feature type="chain" id="PRO_5015494943" evidence="8">
    <location>
        <begin position="22"/>
        <end position="993"/>
    </location>
</feature>
<keyword evidence="3 7" id="KW-1134">Transmembrane beta strand</keyword>
<dbReference type="InterPro" id="IPR039426">
    <property type="entry name" value="TonB-dep_rcpt-like"/>
</dbReference>